<proteinExistence type="predicted"/>
<evidence type="ECO:0000313" key="2">
    <source>
        <dbReference type="EMBL" id="GGE34643.1"/>
    </source>
</evidence>
<dbReference type="PANTHER" id="PTHR42850">
    <property type="entry name" value="METALLOPHOSPHOESTERASE"/>
    <property type="match status" value="1"/>
</dbReference>
<comment type="caution">
    <text evidence="2">The sequence shown here is derived from an EMBL/GenBank/DDBJ whole genome shotgun (WGS) entry which is preliminary data.</text>
</comment>
<dbReference type="Proteomes" id="UP000628775">
    <property type="component" value="Unassembled WGS sequence"/>
</dbReference>
<organism evidence="2 3">
    <name type="scientific">Pullulanibacillus camelliae</name>
    <dbReference type="NCBI Taxonomy" id="1707096"/>
    <lineage>
        <taxon>Bacteria</taxon>
        <taxon>Bacillati</taxon>
        <taxon>Bacillota</taxon>
        <taxon>Bacilli</taxon>
        <taxon>Bacillales</taxon>
        <taxon>Sporolactobacillaceae</taxon>
        <taxon>Pullulanibacillus</taxon>
    </lineage>
</organism>
<feature type="domain" description="Calcineurin-like phosphoesterase" evidence="1">
    <location>
        <begin position="3"/>
        <end position="200"/>
    </location>
</feature>
<dbReference type="Gene3D" id="3.60.21.10">
    <property type="match status" value="1"/>
</dbReference>
<evidence type="ECO:0000313" key="3">
    <source>
        <dbReference type="Proteomes" id="UP000628775"/>
    </source>
</evidence>
<evidence type="ECO:0000259" key="1">
    <source>
        <dbReference type="Pfam" id="PF00149"/>
    </source>
</evidence>
<dbReference type="InterPro" id="IPR029052">
    <property type="entry name" value="Metallo-depent_PP-like"/>
</dbReference>
<dbReference type="PANTHER" id="PTHR42850:SF4">
    <property type="entry name" value="ZINC-DEPENDENT ENDOPOLYPHOSPHATASE"/>
    <property type="match status" value="1"/>
</dbReference>
<dbReference type="GO" id="GO:0110154">
    <property type="term" value="P:RNA decapping"/>
    <property type="evidence" value="ECO:0007669"/>
    <property type="project" value="TreeGrafter"/>
</dbReference>
<dbReference type="CDD" id="cd00144">
    <property type="entry name" value="MPP_PPP_family"/>
    <property type="match status" value="1"/>
</dbReference>
<name>A0A8J2VKR2_9BACL</name>
<dbReference type="GO" id="GO:0008803">
    <property type="term" value="F:bis(5'-nucleosyl)-tetraphosphatase (symmetrical) activity"/>
    <property type="evidence" value="ECO:0007669"/>
    <property type="project" value="TreeGrafter"/>
</dbReference>
<accession>A0A8J2VKR2</accession>
<keyword evidence="3" id="KW-1185">Reference proteome</keyword>
<protein>
    <submittedName>
        <fullName evidence="2">Serine/threonine protein phosphatase</fullName>
    </submittedName>
</protein>
<dbReference type="AlphaFoldDB" id="A0A8J2VKR2"/>
<dbReference type="EMBL" id="BMIR01000004">
    <property type="protein sequence ID" value="GGE34643.1"/>
    <property type="molecule type" value="Genomic_DNA"/>
</dbReference>
<gene>
    <name evidence="2" type="ORF">GCM10011391_11660</name>
</gene>
<dbReference type="SUPFAM" id="SSF56300">
    <property type="entry name" value="Metallo-dependent phosphatases"/>
    <property type="match status" value="1"/>
</dbReference>
<reference evidence="2" key="2">
    <citation type="submission" date="2020-09" db="EMBL/GenBank/DDBJ databases">
        <authorList>
            <person name="Sun Q."/>
            <person name="Zhou Y."/>
        </authorList>
    </citation>
    <scope>NUCLEOTIDE SEQUENCE</scope>
    <source>
        <strain evidence="2">CGMCC 1.15371</strain>
    </source>
</reference>
<sequence>MKRIIAISDIHGEIHKFERLLEALEFNPDHDQLILLGDYVDRGPDSKAVIEKVMRLRDQGAILLKGNHEDMMEKAFQNESNIKHWLRNGGLETLRSYEYTIPSAQLEEAVSAFIPLKKNEAVTKHLDFIQTLDHYYETDDYIFVHGGVDPTTPVSETDPHLLMWIREEFHYGYKGEKPVVFGHTPTHAFHDSVDVFFGKNNIIGIDGGCVYGGQLNALELPTRQTYHIK</sequence>
<dbReference type="Pfam" id="PF00149">
    <property type="entry name" value="Metallophos"/>
    <property type="match status" value="1"/>
</dbReference>
<reference evidence="2" key="1">
    <citation type="journal article" date="2014" name="Int. J. Syst. Evol. Microbiol.">
        <title>Complete genome sequence of Corynebacterium casei LMG S-19264T (=DSM 44701T), isolated from a smear-ripened cheese.</title>
        <authorList>
            <consortium name="US DOE Joint Genome Institute (JGI-PGF)"/>
            <person name="Walter F."/>
            <person name="Albersmeier A."/>
            <person name="Kalinowski J."/>
            <person name="Ruckert C."/>
        </authorList>
    </citation>
    <scope>NUCLEOTIDE SEQUENCE</scope>
    <source>
        <strain evidence="2">CGMCC 1.15371</strain>
    </source>
</reference>
<dbReference type="InterPro" id="IPR004843">
    <property type="entry name" value="Calcineurin-like_PHP"/>
</dbReference>
<dbReference type="InterPro" id="IPR050126">
    <property type="entry name" value="Ap4A_hydrolase"/>
</dbReference>
<dbReference type="GO" id="GO:0005737">
    <property type="term" value="C:cytoplasm"/>
    <property type="evidence" value="ECO:0007669"/>
    <property type="project" value="TreeGrafter"/>
</dbReference>
<dbReference type="GO" id="GO:0016791">
    <property type="term" value="F:phosphatase activity"/>
    <property type="evidence" value="ECO:0007669"/>
    <property type="project" value="TreeGrafter"/>
</dbReference>
<dbReference type="RefSeq" id="WP_188690563.1">
    <property type="nucleotide sequence ID" value="NZ_BMIR01000004.1"/>
</dbReference>